<dbReference type="Pfam" id="PF01370">
    <property type="entry name" value="Epimerase"/>
    <property type="match status" value="1"/>
</dbReference>
<evidence type="ECO:0000313" key="2">
    <source>
        <dbReference type="EMBL" id="RAV21198.1"/>
    </source>
</evidence>
<comment type="caution">
    <text evidence="2">The sequence shown here is derived from an EMBL/GenBank/DDBJ whole genome shotgun (WGS) entry which is preliminary data.</text>
</comment>
<evidence type="ECO:0000313" key="3">
    <source>
        <dbReference type="Proteomes" id="UP000250369"/>
    </source>
</evidence>
<dbReference type="AlphaFoldDB" id="A0A329MP03"/>
<evidence type="ECO:0000259" key="1">
    <source>
        <dbReference type="Pfam" id="PF01370"/>
    </source>
</evidence>
<organism evidence="2 3">
    <name type="scientific">Paenibacillus contaminans</name>
    <dbReference type="NCBI Taxonomy" id="450362"/>
    <lineage>
        <taxon>Bacteria</taxon>
        <taxon>Bacillati</taxon>
        <taxon>Bacillota</taxon>
        <taxon>Bacilli</taxon>
        <taxon>Bacillales</taxon>
        <taxon>Paenibacillaceae</taxon>
        <taxon>Paenibacillus</taxon>
    </lineage>
</organism>
<dbReference type="OrthoDB" id="4392084at2"/>
<dbReference type="Proteomes" id="UP000250369">
    <property type="component" value="Unassembled WGS sequence"/>
</dbReference>
<protein>
    <recommendedName>
        <fullName evidence="1">NAD-dependent epimerase/dehydratase domain-containing protein</fullName>
    </recommendedName>
</protein>
<feature type="domain" description="NAD-dependent epimerase/dehydratase" evidence="1">
    <location>
        <begin position="1"/>
        <end position="94"/>
    </location>
</feature>
<dbReference type="PANTHER" id="PTHR32487:SF0">
    <property type="entry name" value="3-OXO-DELTA(4,5)-STEROID 5-BETA-REDUCTASE"/>
    <property type="match status" value="1"/>
</dbReference>
<reference evidence="2 3" key="1">
    <citation type="journal article" date="2009" name="Int. J. Syst. Evol. Microbiol.">
        <title>Paenibacillus contaminans sp. nov., isolated from a contaminated laboratory plate.</title>
        <authorList>
            <person name="Chou J.H."/>
            <person name="Lee J.H."/>
            <person name="Lin M.C."/>
            <person name="Chang P.S."/>
            <person name="Arun A.B."/>
            <person name="Young C.C."/>
            <person name="Chen W.M."/>
        </authorList>
    </citation>
    <scope>NUCLEOTIDE SEQUENCE [LARGE SCALE GENOMIC DNA]</scope>
    <source>
        <strain evidence="2 3">CKOBP-6</strain>
    </source>
</reference>
<dbReference type="InterPro" id="IPR001509">
    <property type="entry name" value="Epimerase_deHydtase"/>
</dbReference>
<name>A0A329MP03_9BACL</name>
<dbReference type="PANTHER" id="PTHR32487">
    <property type="entry name" value="3-OXO-DELTA(4,5)-STEROID 5-BETA-REDUCTASE"/>
    <property type="match status" value="1"/>
</dbReference>
<proteinExistence type="predicted"/>
<dbReference type="EMBL" id="QMFB01000005">
    <property type="protein sequence ID" value="RAV21198.1"/>
    <property type="molecule type" value="Genomic_DNA"/>
</dbReference>
<accession>A0A329MP03</accession>
<gene>
    <name evidence="2" type="ORF">DQG23_11075</name>
</gene>
<dbReference type="Gene3D" id="3.40.50.720">
    <property type="entry name" value="NAD(P)-binding Rossmann-like Domain"/>
    <property type="match status" value="1"/>
</dbReference>
<keyword evidence="3" id="KW-1185">Reference proteome</keyword>
<dbReference type="InterPro" id="IPR036291">
    <property type="entry name" value="NAD(P)-bd_dom_sf"/>
</dbReference>
<dbReference type="SUPFAM" id="SSF51735">
    <property type="entry name" value="NAD(P)-binding Rossmann-fold domains"/>
    <property type="match status" value="1"/>
</dbReference>
<sequence>MGASGVIGCSLVEYLTQLPDWDIIGVSRRGAESYDKVRYIPVDLPDEADTQKKLGGLTEVTHIFYDSSYTCEAQLYAMNILWVAYYLSVMKTSSLNLSYYLPIRKRLSPIYN</sequence>